<feature type="transmembrane region" description="Helical" evidence="8">
    <location>
        <begin position="285"/>
        <end position="306"/>
    </location>
</feature>
<keyword evidence="3" id="KW-0813">Transport</keyword>
<dbReference type="AlphaFoldDB" id="A0A8J3EKK9"/>
<feature type="transmembrane region" description="Helical" evidence="8">
    <location>
        <begin position="421"/>
        <end position="439"/>
    </location>
</feature>
<dbReference type="PANTHER" id="PTHR42718">
    <property type="entry name" value="MAJOR FACILITATOR SUPERFAMILY MULTIDRUG TRANSPORTER MFSC"/>
    <property type="match status" value="1"/>
</dbReference>
<comment type="subcellular location">
    <subcellularLocation>
        <location evidence="1">Cell membrane</location>
        <topology evidence="1">Multi-pass membrane protein</topology>
    </subcellularLocation>
</comment>
<organism evidence="10 11">
    <name type="scientific">Pullulanibacillus pueri</name>
    <dbReference type="NCBI Taxonomy" id="1437324"/>
    <lineage>
        <taxon>Bacteria</taxon>
        <taxon>Bacillati</taxon>
        <taxon>Bacillota</taxon>
        <taxon>Bacilli</taxon>
        <taxon>Bacillales</taxon>
        <taxon>Sporolactobacillaceae</taxon>
        <taxon>Pullulanibacillus</taxon>
    </lineage>
</organism>
<dbReference type="GO" id="GO:0005886">
    <property type="term" value="C:plasma membrane"/>
    <property type="evidence" value="ECO:0007669"/>
    <property type="project" value="UniProtKB-SubCell"/>
</dbReference>
<feature type="transmembrane region" description="Helical" evidence="8">
    <location>
        <begin position="15"/>
        <end position="35"/>
    </location>
</feature>
<dbReference type="PRINTS" id="PR01036">
    <property type="entry name" value="TCRTETB"/>
</dbReference>
<evidence type="ECO:0000256" key="8">
    <source>
        <dbReference type="SAM" id="Phobius"/>
    </source>
</evidence>
<evidence type="ECO:0000256" key="1">
    <source>
        <dbReference type="ARBA" id="ARBA00004651"/>
    </source>
</evidence>
<evidence type="ECO:0000256" key="2">
    <source>
        <dbReference type="ARBA" id="ARBA00008537"/>
    </source>
</evidence>
<dbReference type="Proteomes" id="UP000656813">
    <property type="component" value="Unassembled WGS sequence"/>
</dbReference>
<dbReference type="CDD" id="cd17321">
    <property type="entry name" value="MFS_MMR_MDR_like"/>
    <property type="match status" value="1"/>
</dbReference>
<keyword evidence="5 8" id="KW-0812">Transmembrane</keyword>
<name>A0A8J3EKK9_9BACL</name>
<proteinExistence type="inferred from homology"/>
<keyword evidence="7 8" id="KW-0472">Membrane</keyword>
<keyword evidence="6 8" id="KW-1133">Transmembrane helix</keyword>
<feature type="transmembrane region" description="Helical" evidence="8">
    <location>
        <begin position="245"/>
        <end position="264"/>
    </location>
</feature>
<dbReference type="InterPro" id="IPR011701">
    <property type="entry name" value="MFS"/>
</dbReference>
<reference evidence="10" key="1">
    <citation type="journal article" date="2014" name="Int. J. Syst. Evol. Microbiol.">
        <title>Complete genome sequence of Corynebacterium casei LMG S-19264T (=DSM 44701T), isolated from a smear-ripened cheese.</title>
        <authorList>
            <consortium name="US DOE Joint Genome Institute (JGI-PGF)"/>
            <person name="Walter F."/>
            <person name="Albersmeier A."/>
            <person name="Kalinowski J."/>
            <person name="Ruckert C."/>
        </authorList>
    </citation>
    <scope>NUCLEOTIDE SEQUENCE</scope>
    <source>
        <strain evidence="10">CGMCC 1.12777</strain>
    </source>
</reference>
<evidence type="ECO:0000256" key="3">
    <source>
        <dbReference type="ARBA" id="ARBA00022448"/>
    </source>
</evidence>
<feature type="transmembrane region" description="Helical" evidence="8">
    <location>
        <begin position="121"/>
        <end position="141"/>
    </location>
</feature>
<dbReference type="SUPFAM" id="SSF103473">
    <property type="entry name" value="MFS general substrate transporter"/>
    <property type="match status" value="1"/>
</dbReference>
<dbReference type="InterPro" id="IPR020846">
    <property type="entry name" value="MFS_dom"/>
</dbReference>
<feature type="transmembrane region" description="Helical" evidence="8">
    <location>
        <begin position="374"/>
        <end position="400"/>
    </location>
</feature>
<dbReference type="Gene3D" id="1.20.1720.10">
    <property type="entry name" value="Multidrug resistance protein D"/>
    <property type="match status" value="1"/>
</dbReference>
<comment type="similarity">
    <text evidence="2">Belongs to the major facilitator superfamily. EmrB family.</text>
</comment>
<feature type="transmembrane region" description="Helical" evidence="8">
    <location>
        <begin position="211"/>
        <end position="233"/>
    </location>
</feature>
<feature type="transmembrane region" description="Helical" evidence="8">
    <location>
        <begin position="55"/>
        <end position="71"/>
    </location>
</feature>
<evidence type="ECO:0000256" key="6">
    <source>
        <dbReference type="ARBA" id="ARBA00022989"/>
    </source>
</evidence>
<reference evidence="10" key="2">
    <citation type="submission" date="2020-09" db="EMBL/GenBank/DDBJ databases">
        <authorList>
            <person name="Sun Q."/>
            <person name="Zhou Y."/>
        </authorList>
    </citation>
    <scope>NUCLEOTIDE SEQUENCE</scope>
    <source>
        <strain evidence="10">CGMCC 1.12777</strain>
    </source>
</reference>
<feature type="transmembrane region" description="Helical" evidence="8">
    <location>
        <begin position="318"/>
        <end position="339"/>
    </location>
</feature>
<evidence type="ECO:0000313" key="10">
    <source>
        <dbReference type="EMBL" id="GGH77623.1"/>
    </source>
</evidence>
<dbReference type="InterPro" id="IPR036259">
    <property type="entry name" value="MFS_trans_sf"/>
</dbReference>
<evidence type="ECO:0000256" key="7">
    <source>
        <dbReference type="ARBA" id="ARBA00023136"/>
    </source>
</evidence>
<feature type="transmembrane region" description="Helical" evidence="8">
    <location>
        <begin position="148"/>
        <end position="168"/>
    </location>
</feature>
<protein>
    <submittedName>
        <fullName evidence="10">MFS transporter</fullName>
    </submittedName>
</protein>
<dbReference type="InterPro" id="IPR004638">
    <property type="entry name" value="EmrB-like"/>
</dbReference>
<gene>
    <name evidence="10" type="ORF">GCM10007096_09790</name>
</gene>
<comment type="caution">
    <text evidence="10">The sequence shown here is derived from an EMBL/GenBank/DDBJ whole genome shotgun (WGS) entry which is preliminary data.</text>
</comment>
<feature type="transmembrane region" description="Helical" evidence="8">
    <location>
        <begin position="83"/>
        <end position="109"/>
    </location>
</feature>
<dbReference type="NCBIfam" id="TIGR00711">
    <property type="entry name" value="efflux_EmrB"/>
    <property type="match status" value="1"/>
</dbReference>
<feature type="transmembrane region" description="Helical" evidence="8">
    <location>
        <begin position="346"/>
        <end position="362"/>
    </location>
</feature>
<dbReference type="Gene3D" id="1.20.1250.20">
    <property type="entry name" value="MFS general substrate transporter like domains"/>
    <property type="match status" value="1"/>
</dbReference>
<dbReference type="PROSITE" id="PS50850">
    <property type="entry name" value="MFS"/>
    <property type="match status" value="1"/>
</dbReference>
<feature type="domain" description="Major facilitator superfamily (MFS) profile" evidence="9">
    <location>
        <begin position="17"/>
        <end position="534"/>
    </location>
</feature>
<evidence type="ECO:0000256" key="5">
    <source>
        <dbReference type="ARBA" id="ARBA00022692"/>
    </source>
</evidence>
<sequence length="537" mass="56657">MTVNQQGQAKVERKWWALGAVCFGLFMALLDVTIVNVALPAIQADLHTNFSSLEWVISAYTLVFAVALVTVSRLGDIFGRKTLFILGLSVFTIGSLLCALSSDITIAGLSHIATLNISRGIQGLGASAMMPLSLAIISATFQGKQRGMAIGIWGGISGLATAIGPLVGGILVDKINWQSIFYLNVPIGVIGVLLSLWAISQSKDESAGKKVDVFGLLTFTIFMFCLVFGLIKVNDANLSWSSPEILGLWAVGAVAIIVFIIGELKLKNPMVDPRLFKTPSFTGAAVAAFCLSAGMYALLFYLSLYFQNFLGFDALETGLRFITFSALSFLMGPIAGALMGKANPKWLIVIALILMAIGVWLMSGVSPTDQAADWIALLPGFIIAGIGNGLINPPISNLAIGTVEPRRAGMASGVNNVARQIGIAFGTAFFGAVLANHYTTLITDKINALQASQLTSKVKESMINGIGQAGPIAGSTGLTGSGDGNAFQNNPLFPTIKEIARSSFVEGTSDIIKIAAVILAIGAVSCLFLIRNKDMKH</sequence>
<dbReference type="EMBL" id="BMFV01000005">
    <property type="protein sequence ID" value="GGH77623.1"/>
    <property type="molecule type" value="Genomic_DNA"/>
</dbReference>
<feature type="transmembrane region" description="Helical" evidence="8">
    <location>
        <begin position="511"/>
        <end position="530"/>
    </location>
</feature>
<keyword evidence="11" id="KW-1185">Reference proteome</keyword>
<evidence type="ECO:0000313" key="11">
    <source>
        <dbReference type="Proteomes" id="UP000656813"/>
    </source>
</evidence>
<evidence type="ECO:0000259" key="9">
    <source>
        <dbReference type="PROSITE" id="PS50850"/>
    </source>
</evidence>
<keyword evidence="4" id="KW-1003">Cell membrane</keyword>
<dbReference type="GO" id="GO:0022857">
    <property type="term" value="F:transmembrane transporter activity"/>
    <property type="evidence" value="ECO:0007669"/>
    <property type="project" value="InterPro"/>
</dbReference>
<dbReference type="Pfam" id="PF07690">
    <property type="entry name" value="MFS_1"/>
    <property type="match status" value="1"/>
</dbReference>
<dbReference type="PANTHER" id="PTHR42718:SF9">
    <property type="entry name" value="MAJOR FACILITATOR SUPERFAMILY MULTIDRUG TRANSPORTER MFSC"/>
    <property type="match status" value="1"/>
</dbReference>
<feature type="transmembrane region" description="Helical" evidence="8">
    <location>
        <begin position="180"/>
        <end position="199"/>
    </location>
</feature>
<accession>A0A8J3EKK9</accession>
<evidence type="ECO:0000256" key="4">
    <source>
        <dbReference type="ARBA" id="ARBA00022475"/>
    </source>
</evidence>